<keyword evidence="4 10" id="KW-0812">Transmembrane</keyword>
<dbReference type="GeneID" id="107268139"/>
<dbReference type="RefSeq" id="XP_024941201.1">
    <property type="nucleotide sequence ID" value="XM_025085433.1"/>
</dbReference>
<feature type="compositionally biased region" description="Low complexity" evidence="9">
    <location>
        <begin position="1073"/>
        <end position="1084"/>
    </location>
</feature>
<dbReference type="PANTHER" id="PTHR15352:SF1">
    <property type="entry name" value="KASH5-LIKE COILED-COIL DOMAIN-CONTAINING PROTEIN"/>
    <property type="match status" value="1"/>
</dbReference>
<evidence type="ECO:0000256" key="1">
    <source>
        <dbReference type="ARBA" id="ARBA00004167"/>
    </source>
</evidence>
<comment type="subcellular location">
    <subcellularLocation>
        <location evidence="2">Cytoplasm</location>
    </subcellularLocation>
    <subcellularLocation>
        <location evidence="1">Membrane</location>
        <topology evidence="1">Single-pass membrane protein</topology>
    </subcellularLocation>
</comment>
<feature type="region of interest" description="Disordered" evidence="9">
    <location>
        <begin position="860"/>
        <end position="901"/>
    </location>
</feature>
<evidence type="ECO:0000256" key="10">
    <source>
        <dbReference type="SAM" id="Phobius"/>
    </source>
</evidence>
<feature type="region of interest" description="Disordered" evidence="9">
    <location>
        <begin position="935"/>
        <end position="1045"/>
    </location>
</feature>
<dbReference type="GO" id="GO:0005789">
    <property type="term" value="C:endoplasmic reticulum membrane"/>
    <property type="evidence" value="ECO:0007669"/>
    <property type="project" value="TreeGrafter"/>
</dbReference>
<name>A0AAJ7RHU3_CEPCN</name>
<feature type="coiled-coil region" evidence="8">
    <location>
        <begin position="1414"/>
        <end position="1441"/>
    </location>
</feature>
<evidence type="ECO:0000256" key="2">
    <source>
        <dbReference type="ARBA" id="ARBA00004496"/>
    </source>
</evidence>
<dbReference type="InterPro" id="IPR008677">
    <property type="entry name" value="MRVI1"/>
</dbReference>
<dbReference type="PANTHER" id="PTHR15352">
    <property type="entry name" value="LYMPHOID-RESTRICTED MEMBRANE PROTEIN, JAW1"/>
    <property type="match status" value="1"/>
</dbReference>
<reference evidence="12" key="1">
    <citation type="submission" date="2025-08" db="UniProtKB">
        <authorList>
            <consortium name="RefSeq"/>
        </authorList>
    </citation>
    <scope>IDENTIFICATION</scope>
</reference>
<feature type="region of interest" description="Disordered" evidence="9">
    <location>
        <begin position="176"/>
        <end position="195"/>
    </location>
</feature>
<evidence type="ECO:0000313" key="11">
    <source>
        <dbReference type="Proteomes" id="UP000694920"/>
    </source>
</evidence>
<feature type="compositionally biased region" description="Basic and acidic residues" evidence="9">
    <location>
        <begin position="974"/>
        <end position="985"/>
    </location>
</feature>
<sequence>MRLLKIRRMVRISRNTKVLLQKICAACENFVSESSDCLCPSSSSSGNSSSALSSIRETVTRLIERLRESWTHGDELLEELRKFLEEVSYDGRVCLPQFEEAFRVWVAKISSRVNLQDGNNNVEINGSEGRCCRDIGSRRHQEGIVVMNRYAAVWYEDALSCGSTDASIRHNVAGNLKDSDDTEQESFQDSSSETSVDIGKKSSLAAAAIPPIGKYEFIEGGDTNSMELERSEFKYRQRVRKYEEENSALREELARVEESGEALRNRIALLSRQLERAEQRCKQLEKENDDQREILEANERREREYKIEIQRIEKERAAIAESLEKAETDRQSIPTVLAKLERITGEKSEYSRRLRKSQDKLREKEMECEVLQEKIAQLEKYDFNLQESYETTVRHLRRETRELQGQIAELQMERLNDCQCDGFSLTPPMGNVSAFVHATPRTVPRIEPESSLCAELQASGFFCEPRRNDSKCQELEEELNYYKNEIRQTLELFDKLMLELNCPALKGDSPKVIESETPDIQMLGQKASLLLEMATQLLRNQRELKDASVEVRLESSMGQRLDEFNIPTFKDRLQCIRSQQEEGQVRKYQGDSLPSRPSTLKEKLVGETILRHNSPTANVFCASEAIQASANTVDTIIGPIVAAIDEIIQGSPSASSEVDSPRGGERASVLDSRHRCSRYAYTLPPSKKRSLRDTNLSRADTSPTFPLERPDVIETLVSSRGDGCPTKRDQLRRGVTESITAGRHSISTGNFEPEELDPSLQNLGIKTESSKSSKSSKSSNSSGDEDEEAEFTSPRAGNPPAAKRKISVFHRSFELDAFKNKVLAKTMSSKSTTAVNSSLERLNMLTGNHQIQSHRLKIAETESTSSPSTFEHDTSSPEEESARFATESDRQQGPGFVSSPTKICISPFYEREMSLEKEGESENLLESIDSKNALRLPHLSSKEQNSEHSLDKISSSEVRSDEKDFPRILQKKKKENEGDRNEKRNSGGGGGGGGRKIESEEASAGPAVAFAMFSGEDSSDSESDSIVVSEKRRVHEQAAESSRFTETVEEAKLASSTPISNVTGFPTFGKIVSPMSPTSPTSPTLEKTESGKKESTGLKRERLSGLRRSLSESESVVRGSSRYCSRCISSDPLTGLDVTSGTYSNRAEERPIPIFPSLTDARLQESGIANLPDGDQFGATLSDEDLERKYTALSVGLGTDRVTLPKRMALSLRQRDQAEKNLGREVQKMHEDIQALAPLCIDRESVERVERVRHQLEMIGQCAHIVSCAAETLGAVHQEQRISRAVHLADRYLRVLRTRCQKLASELTETKRVLTENNIMVEESPSELGDDVPRLRYRSLPTTNRTMMTRRRASIATISRPPGTPLDQVAKEGTKQRNSVSGRMTMRRPSLSYDVQKWENNKLDRTDSSSSSIAGELREIFEQAESRRNSLEENNNLVRSRSSNLSLGSCDSVDSDVWTISRDDLLPEIPAFENFPPASQLVSRRTSQVLRSIQARVQARIQIPIQSCLGSISIFWYILIFALFCGFCINLAKSSTSKCGETPLKWWSIQEILGQYVRVRQGAPRPI</sequence>
<feature type="compositionally biased region" description="Basic and acidic residues" evidence="9">
    <location>
        <begin position="725"/>
        <end position="735"/>
    </location>
</feature>
<keyword evidence="5 10" id="KW-1133">Transmembrane helix</keyword>
<feature type="coiled-coil region" evidence="8">
    <location>
        <begin position="232"/>
        <end position="413"/>
    </location>
</feature>
<keyword evidence="11" id="KW-1185">Reference proteome</keyword>
<evidence type="ECO:0000256" key="4">
    <source>
        <dbReference type="ARBA" id="ARBA00022692"/>
    </source>
</evidence>
<feature type="region of interest" description="Disordered" evidence="9">
    <location>
        <begin position="684"/>
        <end position="802"/>
    </location>
</feature>
<feature type="region of interest" description="Disordered" evidence="9">
    <location>
        <begin position="651"/>
        <end position="671"/>
    </location>
</feature>
<protein>
    <submittedName>
        <fullName evidence="12">Uncharacterized protein LOC107268139 isoform X1</fullName>
    </submittedName>
</protein>
<evidence type="ECO:0000256" key="7">
    <source>
        <dbReference type="ARBA" id="ARBA00023136"/>
    </source>
</evidence>
<organism evidence="11 12">
    <name type="scientific">Cephus cinctus</name>
    <name type="common">Wheat stem sawfly</name>
    <dbReference type="NCBI Taxonomy" id="211228"/>
    <lineage>
        <taxon>Eukaryota</taxon>
        <taxon>Metazoa</taxon>
        <taxon>Ecdysozoa</taxon>
        <taxon>Arthropoda</taxon>
        <taxon>Hexapoda</taxon>
        <taxon>Insecta</taxon>
        <taxon>Pterygota</taxon>
        <taxon>Neoptera</taxon>
        <taxon>Endopterygota</taxon>
        <taxon>Hymenoptera</taxon>
        <taxon>Cephoidea</taxon>
        <taxon>Cephidae</taxon>
        <taxon>Cephus</taxon>
    </lineage>
</organism>
<feature type="transmembrane region" description="Helical" evidence="10">
    <location>
        <begin position="1514"/>
        <end position="1532"/>
    </location>
</feature>
<dbReference type="Proteomes" id="UP000694920">
    <property type="component" value="Unplaced"/>
</dbReference>
<feature type="compositionally biased region" description="Basic and acidic residues" evidence="9">
    <location>
        <begin position="940"/>
        <end position="951"/>
    </location>
</feature>
<feature type="compositionally biased region" description="Basic and acidic residues" evidence="9">
    <location>
        <begin position="1029"/>
        <end position="1038"/>
    </location>
</feature>
<keyword evidence="6 8" id="KW-0175">Coiled coil</keyword>
<evidence type="ECO:0000256" key="5">
    <source>
        <dbReference type="ARBA" id="ARBA00022989"/>
    </source>
</evidence>
<evidence type="ECO:0000256" key="8">
    <source>
        <dbReference type="SAM" id="Coils"/>
    </source>
</evidence>
<accession>A0AAJ7RHU3</accession>
<feature type="region of interest" description="Disordered" evidence="9">
    <location>
        <begin position="1071"/>
        <end position="1111"/>
    </location>
</feature>
<evidence type="ECO:0000256" key="9">
    <source>
        <dbReference type="SAM" id="MobiDB-lite"/>
    </source>
</evidence>
<gene>
    <name evidence="12" type="primary">LOC107268139</name>
</gene>
<evidence type="ECO:0000256" key="3">
    <source>
        <dbReference type="ARBA" id="ARBA00022490"/>
    </source>
</evidence>
<feature type="compositionally biased region" description="Basic and acidic residues" evidence="9">
    <location>
        <begin position="1086"/>
        <end position="1104"/>
    </location>
</feature>
<feature type="compositionally biased region" description="Low complexity" evidence="9">
    <location>
        <begin position="770"/>
        <end position="782"/>
    </location>
</feature>
<feature type="region of interest" description="Disordered" evidence="9">
    <location>
        <begin position="1358"/>
        <end position="1386"/>
    </location>
</feature>
<keyword evidence="3" id="KW-0963">Cytoplasm</keyword>
<feature type="compositionally biased region" description="Polar residues" evidence="9">
    <location>
        <begin position="693"/>
        <end position="704"/>
    </location>
</feature>
<dbReference type="Pfam" id="PF05781">
    <property type="entry name" value="MRVI1"/>
    <property type="match status" value="1"/>
</dbReference>
<evidence type="ECO:0000313" key="12">
    <source>
        <dbReference type="RefSeq" id="XP_024941201.1"/>
    </source>
</evidence>
<proteinExistence type="predicted"/>
<feature type="compositionally biased region" description="Basic and acidic residues" evidence="9">
    <location>
        <begin position="870"/>
        <end position="890"/>
    </location>
</feature>
<evidence type="ECO:0000256" key="6">
    <source>
        <dbReference type="ARBA" id="ARBA00023054"/>
    </source>
</evidence>
<keyword evidence="7 10" id="KW-0472">Membrane</keyword>